<name>A0A8H6Z800_9AGAR</name>
<feature type="region of interest" description="Disordered" evidence="1">
    <location>
        <begin position="1"/>
        <end position="48"/>
    </location>
</feature>
<evidence type="ECO:0000313" key="2">
    <source>
        <dbReference type="EMBL" id="KAF7374223.1"/>
    </source>
</evidence>
<keyword evidence="3" id="KW-1185">Reference proteome</keyword>
<sequence>MFREPQQGKKAKIVNISGGTGGQGGEGGANGGRGGCRRRTQSENYGEKSHKLRQKQVFQRSHCTLWYFCFRTILLGDIGLQREIGANQFTHYAGVVIRRLHSAKIRREKSNVTVAVYQGDCAEQEWQRAIEKYMKFRHPNIVQLYGIASYGNIWAAVFHDDMIPLRQFLNLYKHSHFATAYIYGYVDQEFKASCEHFITWLALILSQGVWNYLCATFQGNLVSPLVTLQWLEMNHFSCMRIAHSSYVVQLADSASISFRAAGTYFYYSYGSTKISTQQELKFLTGKNPEAIIINSLSLDQYHSICYRELSIYHYLLISPSVTIDIGSVSNYATDDTGDDTLQIAWVPNPKLPYLRWYSDSRRSFGELMADGWTRFYSDDIVNKIWLTVSMSDNRLWMRQANHIFTALQIESNLQDYGVIVTSLNITG</sequence>
<gene>
    <name evidence="2" type="ORF">MSAN_00304900</name>
</gene>
<evidence type="ECO:0000313" key="3">
    <source>
        <dbReference type="Proteomes" id="UP000623467"/>
    </source>
</evidence>
<protein>
    <submittedName>
        <fullName evidence="2">Uncharacterized protein</fullName>
    </submittedName>
</protein>
<reference evidence="2" key="1">
    <citation type="submission" date="2020-05" db="EMBL/GenBank/DDBJ databases">
        <title>Mycena genomes resolve the evolution of fungal bioluminescence.</title>
        <authorList>
            <person name="Tsai I.J."/>
        </authorList>
    </citation>
    <scope>NUCLEOTIDE SEQUENCE</scope>
    <source>
        <strain evidence="2">160909Yilan</strain>
    </source>
</reference>
<accession>A0A8H6Z800</accession>
<comment type="caution">
    <text evidence="2">The sequence shown here is derived from an EMBL/GenBank/DDBJ whole genome shotgun (WGS) entry which is preliminary data.</text>
</comment>
<evidence type="ECO:0000256" key="1">
    <source>
        <dbReference type="SAM" id="MobiDB-lite"/>
    </source>
</evidence>
<feature type="compositionally biased region" description="Gly residues" evidence="1">
    <location>
        <begin position="18"/>
        <end position="34"/>
    </location>
</feature>
<dbReference type="AlphaFoldDB" id="A0A8H6Z800"/>
<dbReference type="Proteomes" id="UP000623467">
    <property type="component" value="Unassembled WGS sequence"/>
</dbReference>
<dbReference type="Gene3D" id="3.30.200.20">
    <property type="entry name" value="Phosphorylase Kinase, domain 1"/>
    <property type="match status" value="1"/>
</dbReference>
<organism evidence="2 3">
    <name type="scientific">Mycena sanguinolenta</name>
    <dbReference type="NCBI Taxonomy" id="230812"/>
    <lineage>
        <taxon>Eukaryota</taxon>
        <taxon>Fungi</taxon>
        <taxon>Dikarya</taxon>
        <taxon>Basidiomycota</taxon>
        <taxon>Agaricomycotina</taxon>
        <taxon>Agaricomycetes</taxon>
        <taxon>Agaricomycetidae</taxon>
        <taxon>Agaricales</taxon>
        <taxon>Marasmiineae</taxon>
        <taxon>Mycenaceae</taxon>
        <taxon>Mycena</taxon>
    </lineage>
</organism>
<proteinExistence type="predicted"/>
<dbReference type="EMBL" id="JACAZH010000002">
    <property type="protein sequence ID" value="KAF7374223.1"/>
    <property type="molecule type" value="Genomic_DNA"/>
</dbReference>
<dbReference type="OrthoDB" id="3063557at2759"/>